<dbReference type="PANTHER" id="PTHR30183">
    <property type="entry name" value="MOLYBDENUM TRANSPORT SYSTEM PERMEASE PROTEIN MODB"/>
    <property type="match status" value="1"/>
</dbReference>
<protein>
    <submittedName>
        <fullName evidence="9">Iron(III) transport system permease protein</fullName>
    </submittedName>
</protein>
<dbReference type="Proteomes" id="UP000192408">
    <property type="component" value="Unassembled WGS sequence"/>
</dbReference>
<feature type="transmembrane region" description="Helical" evidence="7">
    <location>
        <begin position="291"/>
        <end position="312"/>
    </location>
</feature>
<evidence type="ECO:0000256" key="7">
    <source>
        <dbReference type="RuleBase" id="RU363032"/>
    </source>
</evidence>
<evidence type="ECO:0000256" key="1">
    <source>
        <dbReference type="ARBA" id="ARBA00004651"/>
    </source>
</evidence>
<dbReference type="PANTHER" id="PTHR30183:SF2">
    <property type="entry name" value="IRON UTILIZATION PROTEIN"/>
    <property type="match status" value="1"/>
</dbReference>
<evidence type="ECO:0000256" key="3">
    <source>
        <dbReference type="ARBA" id="ARBA00022475"/>
    </source>
</evidence>
<keyword evidence="3" id="KW-1003">Cell membrane</keyword>
<feature type="domain" description="ABC transmembrane type-1" evidence="8">
    <location>
        <begin position="51"/>
        <end position="258"/>
    </location>
</feature>
<dbReference type="AlphaFoldDB" id="A0A1W1UGM5"/>
<dbReference type="PROSITE" id="PS50928">
    <property type="entry name" value="ABC_TM1"/>
    <property type="match status" value="2"/>
</dbReference>
<keyword evidence="6 7" id="KW-0472">Membrane</keyword>
<dbReference type="CDD" id="cd06261">
    <property type="entry name" value="TM_PBP2"/>
    <property type="match status" value="2"/>
</dbReference>
<keyword evidence="5 7" id="KW-1133">Transmembrane helix</keyword>
<dbReference type="EMBL" id="FWWV01000002">
    <property type="protein sequence ID" value="SMB80172.1"/>
    <property type="molecule type" value="Genomic_DNA"/>
</dbReference>
<sequence length="556" mass="62538">MNKFWRASWFLSAVLIIAFFLLPIIAILYQSTFSNDDSVSHLWNTVLFDYLKNSLLLVLGTVVLSLIFALPCSWIVSTYRFKGQGVLQWVMCLPLAMPPYLVGYLYTDLLDYAGPVQGLLRQLFGWNSALDYWFPPIRTLGGACVVLALVLYPYIFLLTRIALLEQSENLNNGAKLLGVNGWQLIKKVTFPLARPAIAIGAALVAMETLGDFGTVSYFAVPTLTTAVYDTWFGLGDLGTASRISLLMLLLIFLLLSVERHGRRKQKLYQRGYERHQPLRPLSGWKLWLAQAYCWGLVGFAFFVPLAKLLYWSYHYFEQSWDDRFWRYAYNSLSVSITAAVISVLLALLLLFFRRLNQQRLNHRQNRSGQYLARYGLPLSSLGYAVPGTVLAIGLMIPLTTADHLLNDLMRWLNQPLVGLVFSGSMFALVSAYIIRFSAMSIGSVGTSLNKIAPSLDMASRTLGYNGLKMLFRVHFPLLRKGLLTALMLVFLESMKELNASLLLRPFNFDTLATHVFTLTSDEQLEQASLSAVFLVLVGLVPVIILTRSLLAGKTSR</sequence>
<evidence type="ECO:0000313" key="10">
    <source>
        <dbReference type="Proteomes" id="UP000192408"/>
    </source>
</evidence>
<dbReference type="GO" id="GO:0005886">
    <property type="term" value="C:plasma membrane"/>
    <property type="evidence" value="ECO:0007669"/>
    <property type="project" value="UniProtKB-SubCell"/>
</dbReference>
<dbReference type="STRING" id="1122938.SAMN05660772_00556"/>
<dbReference type="RefSeq" id="WP_084255883.1">
    <property type="nucleotide sequence ID" value="NZ_FWWV01000002.1"/>
</dbReference>
<organism evidence="9 10">
    <name type="scientific">Pasteurella testudinis DSM 23072</name>
    <dbReference type="NCBI Taxonomy" id="1122938"/>
    <lineage>
        <taxon>Bacteria</taxon>
        <taxon>Pseudomonadati</taxon>
        <taxon>Pseudomonadota</taxon>
        <taxon>Gammaproteobacteria</taxon>
        <taxon>Pasteurellales</taxon>
        <taxon>Pasteurellaceae</taxon>
        <taxon>Pasteurella</taxon>
    </lineage>
</organism>
<evidence type="ECO:0000256" key="4">
    <source>
        <dbReference type="ARBA" id="ARBA00022692"/>
    </source>
</evidence>
<feature type="transmembrane region" description="Helical" evidence="7">
    <location>
        <begin position="50"/>
        <end position="74"/>
    </location>
</feature>
<feature type="transmembrane region" description="Helical" evidence="7">
    <location>
        <begin position="416"/>
        <end position="434"/>
    </location>
</feature>
<comment type="similarity">
    <text evidence="7">Belongs to the binding-protein-dependent transport system permease family.</text>
</comment>
<feature type="transmembrane region" description="Helical" evidence="7">
    <location>
        <begin position="477"/>
        <end position="494"/>
    </location>
</feature>
<reference evidence="10" key="1">
    <citation type="submission" date="2017-04" db="EMBL/GenBank/DDBJ databases">
        <authorList>
            <person name="Varghese N."/>
            <person name="Submissions S."/>
        </authorList>
    </citation>
    <scope>NUCLEOTIDE SEQUENCE [LARGE SCALE GENOMIC DNA]</scope>
    <source>
        <strain evidence="10">DSM 23072</strain>
    </source>
</reference>
<comment type="subcellular location">
    <subcellularLocation>
        <location evidence="1 7">Cell membrane</location>
        <topology evidence="1 7">Multi-pass membrane protein</topology>
    </subcellularLocation>
</comment>
<feature type="transmembrane region" description="Helical" evidence="7">
    <location>
        <begin position="86"/>
        <end position="106"/>
    </location>
</feature>
<feature type="transmembrane region" description="Helical" evidence="7">
    <location>
        <begin position="527"/>
        <end position="550"/>
    </location>
</feature>
<dbReference type="Gene3D" id="1.10.3720.10">
    <property type="entry name" value="MetI-like"/>
    <property type="match status" value="2"/>
</dbReference>
<feature type="transmembrane region" description="Helical" evidence="7">
    <location>
        <begin position="137"/>
        <end position="157"/>
    </location>
</feature>
<proteinExistence type="inferred from homology"/>
<evidence type="ECO:0000256" key="6">
    <source>
        <dbReference type="ARBA" id="ARBA00023136"/>
    </source>
</evidence>
<feature type="transmembrane region" description="Helical" evidence="7">
    <location>
        <begin position="332"/>
        <end position="353"/>
    </location>
</feature>
<dbReference type="Pfam" id="PF00528">
    <property type="entry name" value="BPD_transp_1"/>
    <property type="match status" value="1"/>
</dbReference>
<evidence type="ECO:0000256" key="5">
    <source>
        <dbReference type="ARBA" id="ARBA00022989"/>
    </source>
</evidence>
<accession>A0A1W1UGM5</accession>
<evidence type="ECO:0000313" key="9">
    <source>
        <dbReference type="EMBL" id="SMB80172.1"/>
    </source>
</evidence>
<evidence type="ECO:0000259" key="8">
    <source>
        <dbReference type="PROSITE" id="PS50928"/>
    </source>
</evidence>
<name>A0A1W1UGM5_9PAST</name>
<feature type="transmembrane region" description="Helical" evidence="7">
    <location>
        <begin position="7"/>
        <end position="30"/>
    </location>
</feature>
<dbReference type="GO" id="GO:0055085">
    <property type="term" value="P:transmembrane transport"/>
    <property type="evidence" value="ECO:0007669"/>
    <property type="project" value="InterPro"/>
</dbReference>
<feature type="transmembrane region" description="Helical" evidence="7">
    <location>
        <begin position="196"/>
        <end position="220"/>
    </location>
</feature>
<keyword evidence="4 7" id="KW-0812">Transmembrane</keyword>
<gene>
    <name evidence="9" type="ORF">SAMN05660772_00556</name>
</gene>
<keyword evidence="2 7" id="KW-0813">Transport</keyword>
<dbReference type="InterPro" id="IPR035906">
    <property type="entry name" value="MetI-like_sf"/>
</dbReference>
<keyword evidence="10" id="KW-1185">Reference proteome</keyword>
<dbReference type="InterPro" id="IPR000515">
    <property type="entry name" value="MetI-like"/>
</dbReference>
<dbReference type="SUPFAM" id="SSF161098">
    <property type="entry name" value="MetI-like"/>
    <property type="match status" value="2"/>
</dbReference>
<evidence type="ECO:0000256" key="2">
    <source>
        <dbReference type="ARBA" id="ARBA00022448"/>
    </source>
</evidence>
<dbReference type="FunFam" id="1.10.3720.10:FF:000088">
    <property type="entry name" value="Iron(III) ABC transporter, permease protein"/>
    <property type="match status" value="1"/>
</dbReference>
<feature type="transmembrane region" description="Helical" evidence="7">
    <location>
        <begin position="374"/>
        <end position="396"/>
    </location>
</feature>
<feature type="transmembrane region" description="Helical" evidence="7">
    <location>
        <begin position="240"/>
        <end position="257"/>
    </location>
</feature>
<feature type="domain" description="ABC transmembrane type-1" evidence="8">
    <location>
        <begin position="328"/>
        <end position="545"/>
    </location>
</feature>